<dbReference type="AlphaFoldDB" id="A0A8J6FMQ4"/>
<comment type="caution">
    <text evidence="8">The sequence shown here is derived from an EMBL/GenBank/DDBJ whole genome shotgun (WGS) entry which is preliminary data.</text>
</comment>
<keyword evidence="6" id="KW-0539">Nucleus</keyword>
<dbReference type="PANTHER" id="PTHR11969">
    <property type="entry name" value="MAX DIMERIZATION, MAD"/>
    <property type="match status" value="1"/>
</dbReference>
<dbReference type="Proteomes" id="UP000770717">
    <property type="component" value="Unassembled WGS sequence"/>
</dbReference>
<evidence type="ECO:0000313" key="9">
    <source>
        <dbReference type="Proteomes" id="UP000770717"/>
    </source>
</evidence>
<keyword evidence="9" id="KW-1185">Reference proteome</keyword>
<proteinExistence type="predicted"/>
<evidence type="ECO:0000313" key="8">
    <source>
        <dbReference type="EMBL" id="KAG9490782.1"/>
    </source>
</evidence>
<keyword evidence="4" id="KW-0238">DNA-binding</keyword>
<evidence type="ECO:0000256" key="7">
    <source>
        <dbReference type="SAM" id="MobiDB-lite"/>
    </source>
</evidence>
<evidence type="ECO:0000256" key="4">
    <source>
        <dbReference type="ARBA" id="ARBA00023125"/>
    </source>
</evidence>
<comment type="subcellular location">
    <subcellularLocation>
        <location evidence="1">Nucleus</location>
    </subcellularLocation>
</comment>
<feature type="region of interest" description="Disordered" evidence="7">
    <location>
        <begin position="100"/>
        <end position="135"/>
    </location>
</feature>
<keyword evidence="3" id="KW-0805">Transcription regulation</keyword>
<evidence type="ECO:0000256" key="3">
    <source>
        <dbReference type="ARBA" id="ARBA00023015"/>
    </source>
</evidence>
<evidence type="ECO:0000256" key="5">
    <source>
        <dbReference type="ARBA" id="ARBA00023163"/>
    </source>
</evidence>
<dbReference type="GO" id="GO:0005634">
    <property type="term" value="C:nucleus"/>
    <property type="evidence" value="ECO:0007669"/>
    <property type="project" value="UniProtKB-SubCell"/>
</dbReference>
<reference evidence="8" key="1">
    <citation type="thesis" date="2020" institute="ProQuest LLC" country="789 East Eisenhower Parkway, Ann Arbor, MI, USA">
        <title>Comparative Genomics and Chromosome Evolution.</title>
        <authorList>
            <person name="Mudd A.B."/>
        </authorList>
    </citation>
    <scope>NUCLEOTIDE SEQUENCE</scope>
    <source>
        <strain evidence="8">HN-11 Male</strain>
        <tissue evidence="8">Kidney and liver</tissue>
    </source>
</reference>
<name>A0A8J6FMQ4_ELECQ</name>
<gene>
    <name evidence="8" type="ORF">GDO78_006229</name>
</gene>
<evidence type="ECO:0000256" key="2">
    <source>
        <dbReference type="ARBA" id="ARBA00022491"/>
    </source>
</evidence>
<accession>A0A8J6FMQ4</accession>
<evidence type="ECO:0008006" key="10">
    <source>
        <dbReference type="Google" id="ProtNLM"/>
    </source>
</evidence>
<dbReference type="EMBL" id="WNTK01000002">
    <property type="protein sequence ID" value="KAG9490782.1"/>
    <property type="molecule type" value="Genomic_DNA"/>
</dbReference>
<keyword evidence="2" id="KW-0678">Repressor</keyword>
<dbReference type="PANTHER" id="PTHR11969:SF6">
    <property type="entry name" value="MAX DIMERIZATION PROTEIN 3"/>
    <property type="match status" value="1"/>
</dbReference>
<organism evidence="8 9">
    <name type="scientific">Eleutherodactylus coqui</name>
    <name type="common">Puerto Rican coqui</name>
    <dbReference type="NCBI Taxonomy" id="57060"/>
    <lineage>
        <taxon>Eukaryota</taxon>
        <taxon>Metazoa</taxon>
        <taxon>Chordata</taxon>
        <taxon>Craniata</taxon>
        <taxon>Vertebrata</taxon>
        <taxon>Euteleostomi</taxon>
        <taxon>Amphibia</taxon>
        <taxon>Batrachia</taxon>
        <taxon>Anura</taxon>
        <taxon>Neobatrachia</taxon>
        <taxon>Hyloidea</taxon>
        <taxon>Eleutherodactylidae</taxon>
        <taxon>Eleutherodactylinae</taxon>
        <taxon>Eleutherodactylus</taxon>
        <taxon>Eleutherodactylus</taxon>
    </lineage>
</organism>
<keyword evidence="5" id="KW-0804">Transcription</keyword>
<dbReference type="GO" id="GO:0000981">
    <property type="term" value="F:DNA-binding transcription factor activity, RNA polymerase II-specific"/>
    <property type="evidence" value="ECO:0007669"/>
    <property type="project" value="TreeGrafter"/>
</dbReference>
<feature type="region of interest" description="Disordered" evidence="7">
    <location>
        <begin position="26"/>
        <end position="76"/>
    </location>
</feature>
<sequence>MEPLPTNLQVLLQAAEYVERREREAEHGYASILPCDAATPGRRKRQRTTSNPDSVRSVHNELEKHRKTISNPLQKLEDQELRAKNLKEKLRTEQQRLRQRLKQLLPSSSTERIRADSLDSSTLSSERSDSDQEDLEVDVEGVILGANEGDLFVSFSAGMEHSYSTPAHAWL</sequence>
<protein>
    <recommendedName>
        <fullName evidence="10">Max dimerization protein 3</fullName>
    </recommendedName>
</protein>
<evidence type="ECO:0000256" key="1">
    <source>
        <dbReference type="ARBA" id="ARBA00004123"/>
    </source>
</evidence>
<evidence type="ECO:0000256" key="6">
    <source>
        <dbReference type="ARBA" id="ARBA00023242"/>
    </source>
</evidence>
<dbReference type="OrthoDB" id="5920083at2759"/>
<dbReference type="GO" id="GO:0000978">
    <property type="term" value="F:RNA polymerase II cis-regulatory region sequence-specific DNA binding"/>
    <property type="evidence" value="ECO:0007669"/>
    <property type="project" value="TreeGrafter"/>
</dbReference>